<evidence type="ECO:0000313" key="3">
    <source>
        <dbReference type="Proteomes" id="UP000179920"/>
    </source>
</evidence>
<name>A0A1K0G0A4_9BASI</name>
<evidence type="ECO:0000313" key="2">
    <source>
        <dbReference type="EMBL" id="SAM78306.1"/>
    </source>
</evidence>
<dbReference type="EMBL" id="LT558119">
    <property type="protein sequence ID" value="SAM78306.1"/>
    <property type="molecule type" value="Genomic_DNA"/>
</dbReference>
<protein>
    <submittedName>
        <fullName evidence="2">Uncharacterized protein</fullName>
    </submittedName>
</protein>
<sequence length="117" mass="12941">MSHRRSRSTAAPTSDLPVLRISSQGEIVVAKALSELQKRKSRRRSVSDESQDMTAAIESRVSSESRAKKARSSSAARVKTASQQPRLSQAAFVHPYHSRFALLASRAPLSRQTQHRS</sequence>
<gene>
    <name evidence="2" type="ORF">UBRO_01996</name>
</gene>
<organism evidence="2 3">
    <name type="scientific">Ustilago bromivora</name>
    <dbReference type="NCBI Taxonomy" id="307758"/>
    <lineage>
        <taxon>Eukaryota</taxon>
        <taxon>Fungi</taxon>
        <taxon>Dikarya</taxon>
        <taxon>Basidiomycota</taxon>
        <taxon>Ustilaginomycotina</taxon>
        <taxon>Ustilaginomycetes</taxon>
        <taxon>Ustilaginales</taxon>
        <taxon>Ustilaginaceae</taxon>
        <taxon>Ustilago</taxon>
    </lineage>
</organism>
<accession>A0A1K0G0A4</accession>
<evidence type="ECO:0000256" key="1">
    <source>
        <dbReference type="SAM" id="MobiDB-lite"/>
    </source>
</evidence>
<dbReference type="OrthoDB" id="10444612at2759"/>
<proteinExistence type="predicted"/>
<dbReference type="Proteomes" id="UP000179920">
    <property type="component" value="Chromosome III"/>
</dbReference>
<reference evidence="3" key="1">
    <citation type="submission" date="2016-04" db="EMBL/GenBank/DDBJ databases">
        <authorList>
            <person name="Guldener U."/>
            <person name="Guldener U."/>
        </authorList>
    </citation>
    <scope>NUCLEOTIDE SEQUENCE [LARGE SCALE GENOMIC DNA]</scope>
    <source>
        <strain evidence="3">UB2112</strain>
    </source>
</reference>
<dbReference type="AlphaFoldDB" id="A0A1K0G0A4"/>
<feature type="region of interest" description="Disordered" evidence="1">
    <location>
        <begin position="36"/>
        <end position="90"/>
    </location>
</feature>